<dbReference type="RefSeq" id="WP_123871101.1">
    <property type="nucleotide sequence ID" value="NZ_CP033931.1"/>
</dbReference>
<evidence type="ECO:0000313" key="2">
    <source>
        <dbReference type="Proteomes" id="UP000271193"/>
    </source>
</evidence>
<name>A0A3G6TIR6_9FLAO</name>
<keyword evidence="2" id="KW-1185">Reference proteome</keyword>
<dbReference type="EMBL" id="CP033932">
    <property type="protein sequence ID" value="AZB26164.1"/>
    <property type="molecule type" value="Genomic_DNA"/>
</dbReference>
<evidence type="ECO:0000313" key="1">
    <source>
        <dbReference type="EMBL" id="AZB26164.1"/>
    </source>
</evidence>
<organism evidence="1 2">
    <name type="scientific">Chryseobacterium bernardetii</name>
    <dbReference type="NCBI Taxonomy" id="1241978"/>
    <lineage>
        <taxon>Bacteria</taxon>
        <taxon>Pseudomonadati</taxon>
        <taxon>Bacteroidota</taxon>
        <taxon>Flavobacteriia</taxon>
        <taxon>Flavobacteriales</taxon>
        <taxon>Weeksellaceae</taxon>
        <taxon>Chryseobacterium group</taxon>
        <taxon>Chryseobacterium</taxon>
    </lineage>
</organism>
<proteinExistence type="predicted"/>
<reference evidence="2" key="1">
    <citation type="submission" date="2018-11" db="EMBL/GenBank/DDBJ databases">
        <title>Proposal to divide the Flavobacteriaceae and reorganize its genera based on Amino Acid Identity values calculated from whole genome sequences.</title>
        <authorList>
            <person name="Nicholson A.C."/>
            <person name="Gulvik C.A."/>
            <person name="Whitney A.M."/>
            <person name="Humrighouse B.W."/>
            <person name="Bell M."/>
            <person name="Holmes B."/>
            <person name="Steigerwalt A.G."/>
            <person name="Villarma A."/>
            <person name="Sheth M."/>
            <person name="Batra D."/>
            <person name="Pryor J."/>
            <person name="Bernardet J.-F."/>
            <person name="Hugo C."/>
            <person name="Kampfer P."/>
            <person name="Newman J."/>
            <person name="McQuiston J.R."/>
        </authorList>
    </citation>
    <scope>NUCLEOTIDE SEQUENCE [LARGE SCALE GENOMIC DNA]</scope>
    <source>
        <strain evidence="2">G0229</strain>
    </source>
</reference>
<protein>
    <submittedName>
        <fullName evidence="1">Uncharacterized protein</fullName>
    </submittedName>
</protein>
<dbReference type="Proteomes" id="UP000271193">
    <property type="component" value="Chromosome"/>
</dbReference>
<dbReference type="OrthoDB" id="1488700at2"/>
<sequence>MKNISTLLILGNIFCFGFLSSQVGINTNAPKTTLEVKTTDKDNPQSNEGVIVPRVTSLNVTSAKQHGLLVFLDFEDPLTVAIERGFYWWNNTSNTWIPFFSMNKMTKDKTITYVSCKNVFDEGALTSTSTNVRTLGFDSTTLIANDTGNFSVNTAGELVVQKAGTYHVQGVISLHNVTNGNNPARDAYEGIILVNGAEPVPNLRTAYGFPSGQTVLDSNTAISGFVTLNVNDRIRFSINRYYKDPTFTDAATITPNGTLSNLTLRYMGNF</sequence>
<dbReference type="GeneID" id="99066501"/>
<dbReference type="AlphaFoldDB" id="A0A3G6TIR6"/>
<accession>A0A3G6TIR6</accession>
<gene>
    <name evidence="1" type="ORF">EG339_16975</name>
</gene>
<dbReference type="KEGG" id="cben:EG339_16975"/>